<reference evidence="2" key="1">
    <citation type="journal article" date="2020" name="Nature">
        <title>Giant virus diversity and host interactions through global metagenomics.</title>
        <authorList>
            <person name="Schulz F."/>
            <person name="Roux S."/>
            <person name="Paez-Espino D."/>
            <person name="Jungbluth S."/>
            <person name="Walsh D.A."/>
            <person name="Denef V.J."/>
            <person name="McMahon K.D."/>
            <person name="Konstantinidis K.T."/>
            <person name="Eloe-Fadrosh E.A."/>
            <person name="Kyrpides N.C."/>
            <person name="Woyke T."/>
        </authorList>
    </citation>
    <scope>NUCLEOTIDE SEQUENCE</scope>
    <source>
        <strain evidence="2">GVMAG-M-3300009182-67</strain>
    </source>
</reference>
<proteinExistence type="predicted"/>
<evidence type="ECO:0000256" key="1">
    <source>
        <dbReference type="SAM" id="Phobius"/>
    </source>
</evidence>
<protein>
    <submittedName>
        <fullName evidence="2">Uncharacterized protein</fullName>
    </submittedName>
</protein>
<feature type="transmembrane region" description="Helical" evidence="1">
    <location>
        <begin position="143"/>
        <end position="161"/>
    </location>
</feature>
<keyword evidence="1" id="KW-0472">Membrane</keyword>
<feature type="transmembrane region" description="Helical" evidence="1">
    <location>
        <begin position="17"/>
        <end position="36"/>
    </location>
</feature>
<name>A0A6C0AYS1_9ZZZZ</name>
<dbReference type="EMBL" id="MN739040">
    <property type="protein sequence ID" value="QHS85115.1"/>
    <property type="molecule type" value="Genomic_DNA"/>
</dbReference>
<sequence length="221" mass="25410">MDTCVKTPHNFILFDNVVLHILILFSILAGLFYFLIAKLETASINGEFINIIDKIIDPDAIKEIIKNRANADELKNLLIKYLKLDKSNPLQLILLKDLTEFVNTTTDIDVDNLKVMLDKYINDYNVNAHSLRAETNKRIQEEIFIVIGFFILLAVVIYIMSRYSAKYCGFMKHLSIELLIIFACVGGIEYWFFTNVASKYVPVKPTVIMETFKQTMLNKLG</sequence>
<evidence type="ECO:0000313" key="2">
    <source>
        <dbReference type="EMBL" id="QHS85115.1"/>
    </source>
</evidence>
<dbReference type="AlphaFoldDB" id="A0A6C0AYS1"/>
<accession>A0A6C0AYS1</accession>
<feature type="transmembrane region" description="Helical" evidence="1">
    <location>
        <begin position="173"/>
        <end position="193"/>
    </location>
</feature>
<organism evidence="2">
    <name type="scientific">viral metagenome</name>
    <dbReference type="NCBI Taxonomy" id="1070528"/>
    <lineage>
        <taxon>unclassified sequences</taxon>
        <taxon>metagenomes</taxon>
        <taxon>organismal metagenomes</taxon>
    </lineage>
</organism>
<keyword evidence="1" id="KW-0812">Transmembrane</keyword>
<keyword evidence="1" id="KW-1133">Transmembrane helix</keyword>